<feature type="region of interest" description="Disordered" evidence="6">
    <location>
        <begin position="2061"/>
        <end position="2080"/>
    </location>
</feature>
<dbReference type="SUPFAM" id="SSF47336">
    <property type="entry name" value="ACP-like"/>
    <property type="match status" value="3"/>
</dbReference>
<comment type="cofactor">
    <cofactor evidence="1">
        <name>pantetheine 4'-phosphate</name>
        <dbReference type="ChEBI" id="CHEBI:47942"/>
    </cofactor>
</comment>
<reference evidence="9" key="1">
    <citation type="journal article" date="2019" name="Int. J. Syst. Evol. Microbiol.">
        <title>The Global Catalogue of Microorganisms (GCM) 10K type strain sequencing project: providing services to taxonomists for standard genome sequencing and annotation.</title>
        <authorList>
            <consortium name="The Broad Institute Genomics Platform"/>
            <consortium name="The Broad Institute Genome Sequencing Center for Infectious Disease"/>
            <person name="Wu L."/>
            <person name="Ma J."/>
        </authorList>
    </citation>
    <scope>NUCLEOTIDE SEQUENCE [LARGE SCALE GENOMIC DNA]</scope>
    <source>
        <strain evidence="9">JCM 3106</strain>
    </source>
</reference>
<evidence type="ECO:0000256" key="6">
    <source>
        <dbReference type="SAM" id="MobiDB-lite"/>
    </source>
</evidence>
<dbReference type="Proteomes" id="UP001499930">
    <property type="component" value="Unassembled WGS sequence"/>
</dbReference>
<dbReference type="InterPro" id="IPR045851">
    <property type="entry name" value="AMP-bd_C_sf"/>
</dbReference>
<feature type="domain" description="Carrier" evidence="7">
    <location>
        <begin position="1033"/>
        <end position="1107"/>
    </location>
</feature>
<dbReference type="NCBIfam" id="TIGR01720">
    <property type="entry name" value="NRPS-para261"/>
    <property type="match status" value="1"/>
</dbReference>
<dbReference type="InterPro" id="IPR000873">
    <property type="entry name" value="AMP-dep_synth/lig_dom"/>
</dbReference>
<dbReference type="Gene3D" id="3.30.300.30">
    <property type="match status" value="1"/>
</dbReference>
<dbReference type="PROSITE" id="PS50075">
    <property type="entry name" value="CARRIER"/>
    <property type="match status" value="3"/>
</dbReference>
<dbReference type="PANTHER" id="PTHR45527">
    <property type="entry name" value="NONRIBOSOMAL PEPTIDE SYNTHETASE"/>
    <property type="match status" value="1"/>
</dbReference>
<gene>
    <name evidence="8" type="ORF">GCM10017559_26430</name>
</gene>
<dbReference type="InterPro" id="IPR010060">
    <property type="entry name" value="NRPS_synth"/>
</dbReference>
<dbReference type="EMBL" id="BAAAWD010000006">
    <property type="protein sequence ID" value="GAA3003681.1"/>
    <property type="molecule type" value="Genomic_DNA"/>
</dbReference>
<feature type="domain" description="Carrier" evidence="7">
    <location>
        <begin position="2154"/>
        <end position="2226"/>
    </location>
</feature>
<accession>A0ABP6KDG9</accession>
<evidence type="ECO:0000256" key="1">
    <source>
        <dbReference type="ARBA" id="ARBA00001957"/>
    </source>
</evidence>
<evidence type="ECO:0000259" key="7">
    <source>
        <dbReference type="PROSITE" id="PS50075"/>
    </source>
</evidence>
<dbReference type="InterPro" id="IPR006162">
    <property type="entry name" value="Ppantetheine_attach_site"/>
</dbReference>
<dbReference type="Gene3D" id="1.10.1200.10">
    <property type="entry name" value="ACP-like"/>
    <property type="match status" value="3"/>
</dbReference>
<keyword evidence="2" id="KW-0596">Phosphopantetheine</keyword>
<sequence length="2226" mass="239839">MLFHALYDSESVDVYNIQTAFELGEDVSAERLRAACSGVLARYPALRAGFRQRRNGQAVQVIRRAVETPWTWMDLSSLPDAMVRERLLTFVEEERRRRFDMTAPPLMRFALIRLPGGRHAFVLTYHHILLDGWSLPLVLRDLFALYGREAATGTDGDTTGDGADDADAGLGPVTPFDTFLRWLARQDRPAAERAWRDALDGLDEPTLVAPGALPAGAGTMPGLTTVTLSEHTTEALTATARRHGLTLNTVVQGTWALLLSLLTGRDDVVFGQTVHGRPPTLPGADSIVGLLMNAVPVRVRISPGESMAALFARIQDEQSALEPHQYLGLAEVQRLAGLGTLYDTSTGFGNAPFDWESVQQGTPGLLVKVLEDESEANGQQRISGSTHYPLSVVAVPGPRLRLEINHRTDVFDGERVELVASRLRSLLDLFAEAPQTPVARIPLMTAEDRDRILTSWSRRPDRPASGHGPMTVVERFEAQARRTPDAPAVADTECSLGYRELDEAANRLARLLLARGVRPGDLVALAMPRRADLLVAMLAVMKAGAGYLPVDPDYPAERVAFMLQDAAPAVVIRAGAAGAAFPGDRPVIPIDDDAVRAELARLPAGGLDDAERGGPVRPADIAYVLYTSGSTGRPKGVAVEHRSVDSYLAFARAAYPGLAREALVHSAPSFDLTVTSMFGPLTSGGLARVVDLNDYEHSDEATGTAPAFLKATPSHLPVLNASPERCSPTGELVLGGEQLLGEALAEWRGRHPGVTIVNEYGPTEATVGCMEYRLEPGDPLPRGAVPIGRPVPDACVYILDGFLRPVPPGVAGELYIGGDVLARGYVNRPGLSAIRFVADPFGAPGARMYRTGDIAWWRPDGVMVYGGRVDDQVKLRGFRIELGEIEAVVAADPAVAQVATVVQEDRRGVQRLVAYVVLADGQNDQDVRDGRDGAGDTATDSLAGRIAARLPAHMVPSAFVALPALPLTPNGKLDRASLRLPDAAVDPEPEPETTPDPRPEPIPEPVATPPAAARVNGSAERREPANGSATRHEPAPDVAETLASLFAQVLGLERARPDADFFTLGGDSITAIQLAARAAKAGLRLTPKHVFTHRTATALATFLRDRTTTTATPAANGSAERHEPVPDVAETLASLFAQVLGLERARPDADFFTLGGDSITAIQLAARAAKAGLRLTPKHVFTHRTATALATFLRDRTTTTPAARADGPAGAGTGEPAAETIPATPIMHWLRERGGTIDAFHQSTLLRVPSGLGTDRLAVALGAVMRRHEALRTRLEADGSLTVRPAGSGEPGDRVRRVDVHGLSRDALRERIAEHARRDAAALAPRDGAMLRLTWFDAGEGRQGRLLVTVHHLAVDAVSWHILLPDLYAAWQSVTEGAEPRLDPVPLSLRDWSRGLRAAATTPAVLDELPYWRRVLAPGDTALTGTAPSPARDLYETAGELSLTLPGQLTAPLLTTVPAALGTRTDEVLLAGLALAVAAWRRARGLGDGTGVLVDVEGHGREEITDGVDPSGIVGWLTSLYPVRVDAGLPGWDPDGDPADPRLGDAVRRVRDQLGEIPRRGVGFGLLRHLNPGTAAELSSYPAPQIGFNYLGRQGGNPGSSDWSVAPESDALPVGADPRMPLPHVVELNATVDDGPSGPKLVTHWLWARLLLPEEDVKELARLWFSALCALIAHATSVAPAGRVPEPALVARAADPDRDPARLGSRIGMPLSEVLPMTPVQEGLFFHARYNSQDLDVYNVQISIEVEGALDVERFREACDALLRRHPMLRAGFLRLPSGEPVQVVPERTRMPWSSHDLSGLGPRALSERLDALLEADRRERFVVAEPPLMRCTHVTLAPNRRRLVLSMHHLLVDGWTTSIVLRDLLALYEHGGDDSCLPEPPRYPDYLRWLAAQDRDEARAAWTAALDGLKEPTLLCPEADIARVRELPERIVVELSEAETSALAEASRRHGVTLNTLVQVAWALCLHRRTQARDVTFGATVSGRGADLPGVEDMVGIFINTVPVRVRLDPDEPVGALLERLQAEQAELLPYHHLALSDVQRAMRLGPLFDTCLVFENFPDARSVPPPPPGSPSGPPEDELRLVDVTGRDAYHYPLKVMVVPGSRLVLDIGYRSEFLDAETAGQMADRLRALLVELPAATADPVSRFSPRVPSPPVAPGQRLLCELIAEVLGRDVVSADDDVFDLGCDSTTALRLAGRMEQELERPVDVETVFRHRTARALAEALA</sequence>
<dbReference type="PROSITE" id="PS00455">
    <property type="entry name" value="AMP_BINDING"/>
    <property type="match status" value="1"/>
</dbReference>
<evidence type="ECO:0000256" key="5">
    <source>
        <dbReference type="ARBA" id="ARBA00023194"/>
    </source>
</evidence>
<dbReference type="Pfam" id="PF00550">
    <property type="entry name" value="PP-binding"/>
    <property type="match status" value="3"/>
</dbReference>
<evidence type="ECO:0000313" key="9">
    <source>
        <dbReference type="Proteomes" id="UP001499930"/>
    </source>
</evidence>
<dbReference type="InterPro" id="IPR020806">
    <property type="entry name" value="PKS_PP-bd"/>
</dbReference>
<dbReference type="Pfam" id="PF13193">
    <property type="entry name" value="AMP-binding_C"/>
    <property type="match status" value="1"/>
</dbReference>
<dbReference type="CDD" id="cd05930">
    <property type="entry name" value="A_NRPS"/>
    <property type="match status" value="1"/>
</dbReference>
<keyword evidence="9" id="KW-1185">Reference proteome</keyword>
<dbReference type="Pfam" id="PF00668">
    <property type="entry name" value="Condensation"/>
    <property type="match status" value="3"/>
</dbReference>
<dbReference type="InterPro" id="IPR036736">
    <property type="entry name" value="ACP-like_sf"/>
</dbReference>
<evidence type="ECO:0000256" key="4">
    <source>
        <dbReference type="ARBA" id="ARBA00022737"/>
    </source>
</evidence>
<dbReference type="InterPro" id="IPR010071">
    <property type="entry name" value="AA_adenyl_dom"/>
</dbReference>
<dbReference type="SUPFAM" id="SSF52777">
    <property type="entry name" value="CoA-dependent acyltransferases"/>
    <property type="match status" value="6"/>
</dbReference>
<keyword evidence="4" id="KW-0677">Repeat</keyword>
<dbReference type="InterPro" id="IPR020845">
    <property type="entry name" value="AMP-binding_CS"/>
</dbReference>
<evidence type="ECO:0000256" key="2">
    <source>
        <dbReference type="ARBA" id="ARBA00022450"/>
    </source>
</evidence>
<dbReference type="PROSITE" id="PS00012">
    <property type="entry name" value="PHOSPHOPANTETHEINE"/>
    <property type="match status" value="2"/>
</dbReference>
<dbReference type="CDD" id="cd19543">
    <property type="entry name" value="DCL_NRPS"/>
    <property type="match status" value="2"/>
</dbReference>
<dbReference type="SMART" id="SM01294">
    <property type="entry name" value="PKS_PP_betabranch"/>
    <property type="match status" value="1"/>
</dbReference>
<dbReference type="InterPro" id="IPR025110">
    <property type="entry name" value="AMP-bd_C"/>
</dbReference>
<dbReference type="InterPro" id="IPR001242">
    <property type="entry name" value="Condensation_dom"/>
</dbReference>
<evidence type="ECO:0000256" key="3">
    <source>
        <dbReference type="ARBA" id="ARBA00022553"/>
    </source>
</evidence>
<dbReference type="Gene3D" id="3.30.559.30">
    <property type="entry name" value="Nonribosomal peptide synthetase, condensation domain"/>
    <property type="match status" value="3"/>
</dbReference>
<name>A0ABP6KDG9_9ACTN</name>
<dbReference type="InterPro" id="IPR009081">
    <property type="entry name" value="PP-bd_ACP"/>
</dbReference>
<dbReference type="Pfam" id="PF00501">
    <property type="entry name" value="AMP-binding"/>
    <property type="match status" value="1"/>
</dbReference>
<organism evidence="8 9">
    <name type="scientific">Streptosporangium longisporum</name>
    <dbReference type="NCBI Taxonomy" id="46187"/>
    <lineage>
        <taxon>Bacteria</taxon>
        <taxon>Bacillati</taxon>
        <taxon>Actinomycetota</taxon>
        <taxon>Actinomycetes</taxon>
        <taxon>Streptosporangiales</taxon>
        <taxon>Streptosporangiaceae</taxon>
        <taxon>Streptosporangium</taxon>
    </lineage>
</organism>
<comment type="caution">
    <text evidence="8">The sequence shown here is derived from an EMBL/GenBank/DDBJ whole genome shotgun (WGS) entry which is preliminary data.</text>
</comment>
<dbReference type="NCBIfam" id="TIGR01733">
    <property type="entry name" value="AA-adenyl-dom"/>
    <property type="match status" value="1"/>
</dbReference>
<dbReference type="Gene3D" id="3.40.50.980">
    <property type="match status" value="2"/>
</dbReference>
<keyword evidence="3" id="KW-0597">Phosphoprotein</keyword>
<dbReference type="SMART" id="SM00823">
    <property type="entry name" value="PKS_PP"/>
    <property type="match status" value="3"/>
</dbReference>
<dbReference type="SUPFAM" id="SSF56801">
    <property type="entry name" value="Acetyl-CoA synthetase-like"/>
    <property type="match status" value="1"/>
</dbReference>
<feature type="compositionally biased region" description="Pro residues" evidence="6">
    <location>
        <begin position="2065"/>
        <end position="2076"/>
    </location>
</feature>
<protein>
    <recommendedName>
        <fullName evidence="7">Carrier domain-containing protein</fullName>
    </recommendedName>
</protein>
<feature type="compositionally biased region" description="Basic and acidic residues" evidence="6">
    <location>
        <begin position="1019"/>
        <end position="1035"/>
    </location>
</feature>
<dbReference type="Gene3D" id="2.30.38.10">
    <property type="entry name" value="Luciferase, Domain 3"/>
    <property type="match status" value="1"/>
</dbReference>
<dbReference type="Gene3D" id="3.30.559.10">
    <property type="entry name" value="Chloramphenicol acetyltransferase-like domain"/>
    <property type="match status" value="3"/>
</dbReference>
<evidence type="ECO:0000313" key="8">
    <source>
        <dbReference type="EMBL" id="GAA3003681.1"/>
    </source>
</evidence>
<dbReference type="InterPro" id="IPR023213">
    <property type="entry name" value="CAT-like_dom_sf"/>
</dbReference>
<proteinExistence type="predicted"/>
<dbReference type="PANTHER" id="PTHR45527:SF1">
    <property type="entry name" value="FATTY ACID SYNTHASE"/>
    <property type="match status" value="1"/>
</dbReference>
<keyword evidence="5" id="KW-0045">Antibiotic biosynthesis</keyword>
<feature type="region of interest" description="Disordered" evidence="6">
    <location>
        <begin position="980"/>
        <end position="1035"/>
    </location>
</feature>
<feature type="region of interest" description="Disordered" evidence="6">
    <location>
        <begin position="1199"/>
        <end position="1218"/>
    </location>
</feature>
<feature type="domain" description="Carrier" evidence="7">
    <location>
        <begin position="1123"/>
        <end position="1197"/>
    </location>
</feature>